<evidence type="ECO:0000313" key="2">
    <source>
        <dbReference type="Proteomes" id="UP000550729"/>
    </source>
</evidence>
<dbReference type="RefSeq" id="WP_170195432.1">
    <property type="nucleotide sequence ID" value="NZ_JABBNB010000018.1"/>
</dbReference>
<gene>
    <name evidence="1" type="ORF">HH308_17055</name>
</gene>
<keyword evidence="2" id="KW-1185">Reference proteome</keyword>
<dbReference type="AlphaFoldDB" id="A0A848KXF4"/>
<dbReference type="InterPro" id="IPR001646">
    <property type="entry name" value="5peptide_repeat"/>
</dbReference>
<dbReference type="Proteomes" id="UP000550729">
    <property type="component" value="Unassembled WGS sequence"/>
</dbReference>
<dbReference type="EMBL" id="JABBNB010000018">
    <property type="protein sequence ID" value="NMO02922.1"/>
    <property type="molecule type" value="Genomic_DNA"/>
</dbReference>
<dbReference type="Gene3D" id="2.160.20.80">
    <property type="entry name" value="E3 ubiquitin-protein ligase SopA"/>
    <property type="match status" value="3"/>
</dbReference>
<dbReference type="Pfam" id="PF00805">
    <property type="entry name" value="Pentapeptide"/>
    <property type="match status" value="3"/>
</dbReference>
<reference evidence="1 2" key="1">
    <citation type="submission" date="2020-04" db="EMBL/GenBank/DDBJ databases">
        <title>Gordonia sp. nov. TBRC 11910.</title>
        <authorList>
            <person name="Suriyachadkun C."/>
        </authorList>
    </citation>
    <scope>NUCLEOTIDE SEQUENCE [LARGE SCALE GENOMIC DNA]</scope>
    <source>
        <strain evidence="1 2">TBRC 11910</strain>
    </source>
</reference>
<name>A0A848KXF4_9ACTN</name>
<dbReference type="InterPro" id="IPR051082">
    <property type="entry name" value="Pentapeptide-BTB/POZ_domain"/>
</dbReference>
<proteinExistence type="predicted"/>
<organism evidence="1 2">
    <name type="scientific">Gordonia asplenii</name>
    <dbReference type="NCBI Taxonomy" id="2725283"/>
    <lineage>
        <taxon>Bacteria</taxon>
        <taxon>Bacillati</taxon>
        <taxon>Actinomycetota</taxon>
        <taxon>Actinomycetes</taxon>
        <taxon>Mycobacteriales</taxon>
        <taxon>Gordoniaceae</taxon>
        <taxon>Gordonia</taxon>
    </lineage>
</organism>
<protein>
    <submittedName>
        <fullName evidence="1">Pentapeptide repeat-containing protein</fullName>
    </submittedName>
</protein>
<comment type="caution">
    <text evidence="1">The sequence shown here is derived from an EMBL/GenBank/DDBJ whole genome shotgun (WGS) entry which is preliminary data.</text>
</comment>
<dbReference type="PANTHER" id="PTHR14136">
    <property type="entry name" value="BTB_POZ DOMAIN-CONTAINING PROTEIN KCTD9"/>
    <property type="match status" value="1"/>
</dbReference>
<accession>A0A848KXF4</accession>
<evidence type="ECO:0000313" key="1">
    <source>
        <dbReference type="EMBL" id="NMO02922.1"/>
    </source>
</evidence>
<sequence>MSTPVSGVDLEYREFDGVDLRGTDLQSARMRGTRLQDVDLRGADLRGADLRGALAMWSSTCIRGARLDGCDLRDADFSGVDAREVSLEGANLEGSRWDGADLRGARLSRARFGWQSIWLADLAAGRDRRQPASFDDALLVEATLTEAHLPGVSMRRADLRSVSAARAVLTGAQLCGANLRDADLDGADLCEADLRDAALSSARLRGAALLGARLFGTELTGAALDEARLGQTAVHAIDSADMSVRDITHLAPNFTDDTVPPPMAGPQPCGTSCLLVDGTPGSRATTRVVDGLTRLGLHPYPVAPDALISPAGPMVAVRAAQSHPITVAVTRRNRRDPSWIPALHRAAIDTPLWNPHLVIVLDSDDDGHIGIRGCTGTAPAGLGDVVDRLTTALRTDADH</sequence>
<dbReference type="PANTHER" id="PTHR14136:SF17">
    <property type="entry name" value="BTB_POZ DOMAIN-CONTAINING PROTEIN KCTD9"/>
    <property type="match status" value="1"/>
</dbReference>
<dbReference type="SUPFAM" id="SSF141571">
    <property type="entry name" value="Pentapeptide repeat-like"/>
    <property type="match status" value="2"/>
</dbReference>